<evidence type="ECO:0000256" key="7">
    <source>
        <dbReference type="ARBA" id="ARBA00023242"/>
    </source>
</evidence>
<comment type="subcellular location">
    <subcellularLocation>
        <location evidence="1">Nucleus</location>
    </subcellularLocation>
</comment>
<feature type="domain" description="C2H2-type" evidence="10">
    <location>
        <begin position="246"/>
        <end position="275"/>
    </location>
</feature>
<proteinExistence type="predicted"/>
<dbReference type="FunFam" id="3.30.160.60:FF:000125">
    <property type="entry name" value="Putative zinc finger protein 143"/>
    <property type="match status" value="1"/>
</dbReference>
<evidence type="ECO:0000256" key="5">
    <source>
        <dbReference type="ARBA" id="ARBA00022833"/>
    </source>
</evidence>
<reference evidence="12" key="1">
    <citation type="submission" date="2025-08" db="UniProtKB">
        <authorList>
            <consortium name="RefSeq"/>
        </authorList>
    </citation>
    <scope>IDENTIFICATION</scope>
</reference>
<evidence type="ECO:0000256" key="2">
    <source>
        <dbReference type="ARBA" id="ARBA00022723"/>
    </source>
</evidence>
<dbReference type="PANTHER" id="PTHR14003">
    <property type="entry name" value="TRANSCRIPTIONAL REPRESSOR PROTEIN YY"/>
    <property type="match status" value="1"/>
</dbReference>
<dbReference type="GO" id="GO:0000785">
    <property type="term" value="C:chromatin"/>
    <property type="evidence" value="ECO:0007669"/>
    <property type="project" value="TreeGrafter"/>
</dbReference>
<dbReference type="PANTHER" id="PTHR14003:SF8">
    <property type="entry name" value="ZINC FINGER PROTEIN 42 HOMOLOG"/>
    <property type="match status" value="1"/>
</dbReference>
<keyword evidence="6" id="KW-0238">DNA-binding</keyword>
<evidence type="ECO:0000256" key="4">
    <source>
        <dbReference type="ARBA" id="ARBA00022771"/>
    </source>
</evidence>
<evidence type="ECO:0000256" key="8">
    <source>
        <dbReference type="PROSITE-ProRule" id="PRU00042"/>
    </source>
</evidence>
<dbReference type="Gene3D" id="3.30.160.60">
    <property type="entry name" value="Classic Zinc Finger"/>
    <property type="match status" value="4"/>
</dbReference>
<sequence length="307" mass="34338">MSQQMKRRARTSGQKGQGGQALHGTKPEQCQASPVPEVQRNLVPVTLALCEEGSLPEPSPQTFREEDFPDSYIECVITSQFSEPNLEDFLPRSLEDISKYAEEGLSQQVFAASSLIECSLEYMKNGARQKPLPQMVEGDSHLEHSEYLAGKKLPAGGIPGVNLLDPKKLGEFAERKSPHDKDHGTPEALDCPHSGCTRRLRDKNALRKHLLVHAPRAHVCAECGRAFHESSKLARHFLTHTGERPFQCTFAGCGKRFSLDFNLRTHVRIHTGEKRFACPFPGCDKRFVQSNNLKSHIVTHVKKKKSH</sequence>
<dbReference type="OrthoDB" id="10264072at2759"/>
<dbReference type="GO" id="GO:0005667">
    <property type="term" value="C:transcription regulator complex"/>
    <property type="evidence" value="ECO:0007669"/>
    <property type="project" value="TreeGrafter"/>
</dbReference>
<dbReference type="RefSeq" id="XP_004639868.1">
    <property type="nucleotide sequence ID" value="XM_004639811.1"/>
</dbReference>
<dbReference type="PROSITE" id="PS00028">
    <property type="entry name" value="ZINC_FINGER_C2H2_1"/>
    <property type="match status" value="3"/>
</dbReference>
<evidence type="ECO:0000259" key="10">
    <source>
        <dbReference type="PROSITE" id="PS50157"/>
    </source>
</evidence>
<dbReference type="CTD" id="132625"/>
<dbReference type="SUPFAM" id="SSF57667">
    <property type="entry name" value="beta-beta-alpha zinc fingers"/>
    <property type="match status" value="3"/>
</dbReference>
<evidence type="ECO:0000313" key="12">
    <source>
        <dbReference type="RefSeq" id="XP_004639868.1"/>
    </source>
</evidence>
<keyword evidence="2" id="KW-0479">Metal-binding</keyword>
<dbReference type="GeneID" id="101590378"/>
<feature type="domain" description="C2H2-type" evidence="10">
    <location>
        <begin position="276"/>
        <end position="305"/>
    </location>
</feature>
<keyword evidence="5" id="KW-0862">Zinc</keyword>
<dbReference type="PROSITE" id="PS50157">
    <property type="entry name" value="ZINC_FINGER_C2H2_2"/>
    <property type="match status" value="3"/>
</dbReference>
<feature type="compositionally biased region" description="Basic residues" evidence="9">
    <location>
        <begin position="1"/>
        <end position="10"/>
    </location>
</feature>
<protein>
    <submittedName>
        <fullName evidence="12">Zinc finger protein 42 homolog</fullName>
    </submittedName>
</protein>
<dbReference type="Pfam" id="PF00096">
    <property type="entry name" value="zf-C2H2"/>
    <property type="match status" value="3"/>
</dbReference>
<dbReference type="InterPro" id="IPR013087">
    <property type="entry name" value="Znf_C2H2_type"/>
</dbReference>
<keyword evidence="11" id="KW-1185">Reference proteome</keyword>
<evidence type="ECO:0000256" key="3">
    <source>
        <dbReference type="ARBA" id="ARBA00022737"/>
    </source>
</evidence>
<dbReference type="GO" id="GO:0031519">
    <property type="term" value="C:PcG protein complex"/>
    <property type="evidence" value="ECO:0007669"/>
    <property type="project" value="TreeGrafter"/>
</dbReference>
<dbReference type="GO" id="GO:0000981">
    <property type="term" value="F:DNA-binding transcription factor activity, RNA polymerase II-specific"/>
    <property type="evidence" value="ECO:0007669"/>
    <property type="project" value="TreeGrafter"/>
</dbReference>
<dbReference type="InterPro" id="IPR036236">
    <property type="entry name" value="Znf_C2H2_sf"/>
</dbReference>
<evidence type="ECO:0000256" key="9">
    <source>
        <dbReference type="SAM" id="MobiDB-lite"/>
    </source>
</evidence>
<dbReference type="InParanoid" id="A0A6P3FHL6"/>
<keyword evidence="4 8" id="KW-0863">Zinc-finger</keyword>
<dbReference type="FunFam" id="3.30.160.60:FF:000104">
    <property type="entry name" value="Transcriptional repressor protein YY1"/>
    <property type="match status" value="1"/>
</dbReference>
<feature type="region of interest" description="Disordered" evidence="9">
    <location>
        <begin position="1"/>
        <end position="37"/>
    </location>
</feature>
<dbReference type="AlphaFoldDB" id="A0A6P3FHL6"/>
<evidence type="ECO:0000256" key="1">
    <source>
        <dbReference type="ARBA" id="ARBA00004123"/>
    </source>
</evidence>
<dbReference type="FunFam" id="3.30.160.60:FF:001450">
    <property type="entry name" value="zinc finger protein 774"/>
    <property type="match status" value="1"/>
</dbReference>
<keyword evidence="7" id="KW-0539">Nucleus</keyword>
<dbReference type="FunCoup" id="A0A6P3FHL6">
    <property type="interactions" value="36"/>
</dbReference>
<dbReference type="GO" id="GO:0008270">
    <property type="term" value="F:zinc ion binding"/>
    <property type="evidence" value="ECO:0007669"/>
    <property type="project" value="UniProtKB-KW"/>
</dbReference>
<organism evidence="11 12">
    <name type="scientific">Octodon degus</name>
    <name type="common">Degu</name>
    <name type="synonym">Sciurus degus</name>
    <dbReference type="NCBI Taxonomy" id="10160"/>
    <lineage>
        <taxon>Eukaryota</taxon>
        <taxon>Metazoa</taxon>
        <taxon>Chordata</taxon>
        <taxon>Craniata</taxon>
        <taxon>Vertebrata</taxon>
        <taxon>Euteleostomi</taxon>
        <taxon>Mammalia</taxon>
        <taxon>Eutheria</taxon>
        <taxon>Euarchontoglires</taxon>
        <taxon>Glires</taxon>
        <taxon>Rodentia</taxon>
        <taxon>Hystricomorpha</taxon>
        <taxon>Octodontidae</taxon>
        <taxon>Octodon</taxon>
    </lineage>
</organism>
<gene>
    <name evidence="12" type="primary">Zfp42</name>
</gene>
<evidence type="ECO:0000313" key="11">
    <source>
        <dbReference type="Proteomes" id="UP000515203"/>
    </source>
</evidence>
<dbReference type="GO" id="GO:0000978">
    <property type="term" value="F:RNA polymerase II cis-regulatory region sequence-specific DNA binding"/>
    <property type="evidence" value="ECO:0007669"/>
    <property type="project" value="TreeGrafter"/>
</dbReference>
<dbReference type="Proteomes" id="UP000515203">
    <property type="component" value="Unplaced"/>
</dbReference>
<accession>A0A6P3FHL6</accession>
<feature type="domain" description="C2H2-type" evidence="10">
    <location>
        <begin position="218"/>
        <end position="245"/>
    </location>
</feature>
<evidence type="ECO:0000256" key="6">
    <source>
        <dbReference type="ARBA" id="ARBA00023125"/>
    </source>
</evidence>
<keyword evidence="3" id="KW-0677">Repeat</keyword>
<dbReference type="SMART" id="SM00355">
    <property type="entry name" value="ZnF_C2H2"/>
    <property type="match status" value="4"/>
</dbReference>
<name>A0A6P3FHL6_OCTDE</name>